<reference evidence="1 2" key="2">
    <citation type="journal article" date="2017" name="Front. Plant Sci.">
        <title>Gene Classification and Mining of Molecular Markers Useful in Red Clover (Trifolium pratense) Breeding.</title>
        <authorList>
            <person name="Istvanek J."/>
            <person name="Dluhosova J."/>
            <person name="Dluhos P."/>
            <person name="Patkova L."/>
            <person name="Nedelnik J."/>
            <person name="Repkova J."/>
        </authorList>
    </citation>
    <scope>NUCLEOTIDE SEQUENCE [LARGE SCALE GENOMIC DNA]</scope>
    <source>
        <strain evidence="2">cv. Tatra</strain>
        <tissue evidence="1">Young leaves</tissue>
    </source>
</reference>
<feature type="non-terminal residue" evidence="1">
    <location>
        <position position="1"/>
    </location>
</feature>
<proteinExistence type="predicted"/>
<name>A0A2K3M7V0_TRIPR</name>
<comment type="caution">
    <text evidence="1">The sequence shown here is derived from an EMBL/GenBank/DDBJ whole genome shotgun (WGS) entry which is preliminary data.</text>
</comment>
<gene>
    <name evidence="1" type="ORF">L195_g042950</name>
</gene>
<dbReference type="AlphaFoldDB" id="A0A2K3M7V0"/>
<accession>A0A2K3M7V0</accession>
<sequence>APVALAASALGAPAPGALTPY</sequence>
<dbReference type="EMBL" id="ASHM01052348">
    <property type="protein sequence ID" value="PNX86867.1"/>
    <property type="molecule type" value="Genomic_DNA"/>
</dbReference>
<reference evidence="1 2" key="1">
    <citation type="journal article" date="2014" name="Am. J. Bot.">
        <title>Genome assembly and annotation for red clover (Trifolium pratense; Fabaceae).</title>
        <authorList>
            <person name="Istvanek J."/>
            <person name="Jaros M."/>
            <person name="Krenek A."/>
            <person name="Repkova J."/>
        </authorList>
    </citation>
    <scope>NUCLEOTIDE SEQUENCE [LARGE SCALE GENOMIC DNA]</scope>
    <source>
        <strain evidence="2">cv. Tatra</strain>
        <tissue evidence="1">Young leaves</tissue>
    </source>
</reference>
<dbReference type="Proteomes" id="UP000236291">
    <property type="component" value="Unassembled WGS sequence"/>
</dbReference>
<organism evidence="1 2">
    <name type="scientific">Trifolium pratense</name>
    <name type="common">Red clover</name>
    <dbReference type="NCBI Taxonomy" id="57577"/>
    <lineage>
        <taxon>Eukaryota</taxon>
        <taxon>Viridiplantae</taxon>
        <taxon>Streptophyta</taxon>
        <taxon>Embryophyta</taxon>
        <taxon>Tracheophyta</taxon>
        <taxon>Spermatophyta</taxon>
        <taxon>Magnoliopsida</taxon>
        <taxon>eudicotyledons</taxon>
        <taxon>Gunneridae</taxon>
        <taxon>Pentapetalae</taxon>
        <taxon>rosids</taxon>
        <taxon>fabids</taxon>
        <taxon>Fabales</taxon>
        <taxon>Fabaceae</taxon>
        <taxon>Papilionoideae</taxon>
        <taxon>50 kb inversion clade</taxon>
        <taxon>NPAAA clade</taxon>
        <taxon>Hologalegina</taxon>
        <taxon>IRL clade</taxon>
        <taxon>Trifolieae</taxon>
        <taxon>Trifolium</taxon>
    </lineage>
</organism>
<evidence type="ECO:0000313" key="2">
    <source>
        <dbReference type="Proteomes" id="UP000236291"/>
    </source>
</evidence>
<protein>
    <submittedName>
        <fullName evidence="1">Uncharacterized protein</fullName>
    </submittedName>
</protein>
<evidence type="ECO:0000313" key="1">
    <source>
        <dbReference type="EMBL" id="PNX86867.1"/>
    </source>
</evidence>